<evidence type="ECO:0000256" key="2">
    <source>
        <dbReference type="ARBA" id="ARBA00023027"/>
    </source>
</evidence>
<protein>
    <submittedName>
        <fullName evidence="5">Maleylacetate reductase</fullName>
    </submittedName>
</protein>
<dbReference type="Gene3D" id="1.20.1090.10">
    <property type="entry name" value="Dehydroquinate synthase-like - alpha domain"/>
    <property type="match status" value="1"/>
</dbReference>
<dbReference type="RefSeq" id="WP_344495756.1">
    <property type="nucleotide sequence ID" value="NZ_BAAAQX010000065.1"/>
</dbReference>
<dbReference type="Pfam" id="PF25137">
    <property type="entry name" value="ADH_Fe_C"/>
    <property type="match status" value="1"/>
</dbReference>
<proteinExistence type="predicted"/>
<dbReference type="EMBL" id="BAAAQX010000065">
    <property type="protein sequence ID" value="GAA2216287.1"/>
    <property type="molecule type" value="Genomic_DNA"/>
</dbReference>
<dbReference type="CDD" id="cd08177">
    <property type="entry name" value="MAR"/>
    <property type="match status" value="1"/>
</dbReference>
<dbReference type="InterPro" id="IPR001670">
    <property type="entry name" value="ADH_Fe/GldA"/>
</dbReference>
<dbReference type="Pfam" id="PF00465">
    <property type="entry name" value="Fe-ADH"/>
    <property type="match status" value="1"/>
</dbReference>
<keyword evidence="2" id="KW-0520">NAD</keyword>
<evidence type="ECO:0000256" key="1">
    <source>
        <dbReference type="ARBA" id="ARBA00023002"/>
    </source>
</evidence>
<reference evidence="6" key="1">
    <citation type="journal article" date="2019" name="Int. J. Syst. Evol. Microbiol.">
        <title>The Global Catalogue of Microorganisms (GCM) 10K type strain sequencing project: providing services to taxonomists for standard genome sequencing and annotation.</title>
        <authorList>
            <consortium name="The Broad Institute Genomics Platform"/>
            <consortium name="The Broad Institute Genome Sequencing Center for Infectious Disease"/>
            <person name="Wu L."/>
            <person name="Ma J."/>
        </authorList>
    </citation>
    <scope>NUCLEOTIDE SEQUENCE [LARGE SCALE GENOMIC DNA]</scope>
    <source>
        <strain evidence="6">JCM 16114</strain>
    </source>
</reference>
<dbReference type="Gene3D" id="3.40.50.1970">
    <property type="match status" value="1"/>
</dbReference>
<gene>
    <name evidence="5" type="ORF">GCM10009850_117560</name>
</gene>
<evidence type="ECO:0000259" key="4">
    <source>
        <dbReference type="Pfam" id="PF25137"/>
    </source>
</evidence>
<dbReference type="PANTHER" id="PTHR11496">
    <property type="entry name" value="ALCOHOL DEHYDROGENASE"/>
    <property type="match status" value="1"/>
</dbReference>
<keyword evidence="6" id="KW-1185">Reference proteome</keyword>
<feature type="domain" description="Fe-containing alcohol dehydrogenase-like C-terminal" evidence="4">
    <location>
        <begin position="164"/>
        <end position="348"/>
    </location>
</feature>
<evidence type="ECO:0000259" key="3">
    <source>
        <dbReference type="Pfam" id="PF00465"/>
    </source>
</evidence>
<accession>A0ABP5PX30</accession>
<dbReference type="InterPro" id="IPR056798">
    <property type="entry name" value="ADH_Fe_C"/>
</dbReference>
<sequence length="356" mass="37870">MNVLRYEALPMHVIFGAGAITELAAEADRLQLRKVLVLCTPEQRELGERVAGLLGDRAGGVFAGARMHVPTQAVREAESAFAEAGADGCVVAGGGSTIGLGKALALRHDLPIIALPTTYAGSEMTPIWGLTEAERKVTGRDRRVLPRSVVYDPELTYGLPVTVTVNSGLNAMAHAIEALYAPDSSPVVAAMAEQGLREFLWALPILKEQPAHLEARAGALRGAWLCGACLGATTMGLHHKLCHVLGGSLNLPHAETHAALLPHVVAFNLPFAPRAGEVLARAMGLSSPDEVAVKFRLLVDELSWGRTLSDLGMSHGDIDGIVDEVLRSPYSNPREPGRDDLIRILEASLGHPSRSR</sequence>
<name>A0ABP5PX30_9ACTN</name>
<organism evidence="5 6">
    <name type="scientific">Nonomuraea monospora</name>
    <dbReference type="NCBI Taxonomy" id="568818"/>
    <lineage>
        <taxon>Bacteria</taxon>
        <taxon>Bacillati</taxon>
        <taxon>Actinomycetota</taxon>
        <taxon>Actinomycetes</taxon>
        <taxon>Streptosporangiales</taxon>
        <taxon>Streptosporangiaceae</taxon>
        <taxon>Nonomuraea</taxon>
    </lineage>
</organism>
<comment type="caution">
    <text evidence="5">The sequence shown here is derived from an EMBL/GenBank/DDBJ whole genome shotgun (WGS) entry which is preliminary data.</text>
</comment>
<dbReference type="InterPro" id="IPR034786">
    <property type="entry name" value="MAR"/>
</dbReference>
<feature type="domain" description="Alcohol dehydrogenase iron-type/glycerol dehydrogenase GldA" evidence="3">
    <location>
        <begin position="10"/>
        <end position="153"/>
    </location>
</feature>
<keyword evidence="1" id="KW-0560">Oxidoreductase</keyword>
<evidence type="ECO:0000313" key="6">
    <source>
        <dbReference type="Proteomes" id="UP001499843"/>
    </source>
</evidence>
<dbReference type="PANTHER" id="PTHR11496:SF83">
    <property type="entry name" value="HYDROXYACID-OXOACID TRANSHYDROGENASE, MITOCHONDRIAL"/>
    <property type="match status" value="1"/>
</dbReference>
<dbReference type="SUPFAM" id="SSF56796">
    <property type="entry name" value="Dehydroquinate synthase-like"/>
    <property type="match status" value="1"/>
</dbReference>
<dbReference type="Proteomes" id="UP001499843">
    <property type="component" value="Unassembled WGS sequence"/>
</dbReference>
<evidence type="ECO:0000313" key="5">
    <source>
        <dbReference type="EMBL" id="GAA2216287.1"/>
    </source>
</evidence>
<dbReference type="InterPro" id="IPR039697">
    <property type="entry name" value="Alcohol_dehydrogenase_Fe"/>
</dbReference>